<dbReference type="Gene3D" id="2.30.110.10">
    <property type="entry name" value="Electron Transport, Fmn-binding Protein, Chain A"/>
    <property type="match status" value="1"/>
</dbReference>
<evidence type="ECO:0000256" key="2">
    <source>
        <dbReference type="ARBA" id="ARBA00049106"/>
    </source>
</evidence>
<gene>
    <name evidence="3" type="ORF">I543_1070</name>
</gene>
<dbReference type="InterPro" id="IPR012349">
    <property type="entry name" value="Split_barrel_FMN-bd"/>
</dbReference>
<dbReference type="PANTHER" id="PTHR39428">
    <property type="entry name" value="F420H(2)-DEPENDENT QUINONE REDUCTASE RV1261C"/>
    <property type="match status" value="1"/>
</dbReference>
<dbReference type="GO" id="GO:0016491">
    <property type="term" value="F:oxidoreductase activity"/>
    <property type="evidence" value="ECO:0007669"/>
    <property type="project" value="InterPro"/>
</dbReference>
<protein>
    <submittedName>
        <fullName evidence="3">Deazaflavin-dependent oxidoreductase, nitroreductase family protein</fullName>
    </submittedName>
</protein>
<evidence type="ECO:0000256" key="1">
    <source>
        <dbReference type="ARBA" id="ARBA00008710"/>
    </source>
</evidence>
<dbReference type="Pfam" id="PF04075">
    <property type="entry name" value="F420H2_quin_red"/>
    <property type="match status" value="1"/>
</dbReference>
<dbReference type="PANTHER" id="PTHR39428:SF3">
    <property type="entry name" value="DEAZAFLAVIN-DEPENDENT NITROREDUCTASE"/>
    <property type="match status" value="1"/>
</dbReference>
<dbReference type="GO" id="GO:0070967">
    <property type="term" value="F:coenzyme F420 binding"/>
    <property type="evidence" value="ECO:0007669"/>
    <property type="project" value="TreeGrafter"/>
</dbReference>
<reference evidence="3 4" key="1">
    <citation type="submission" date="2013-12" db="EMBL/GenBank/DDBJ databases">
        <authorList>
            <person name="Madinger N."/>
            <person name="Lenaerts A."/>
            <person name="Ordway D."/>
            <person name="DeGroote M.A."/>
            <person name="Parker T."/>
            <person name="Sizemore C."/>
            <person name="Tallon L.J."/>
            <person name="Sadzewicz L.K."/>
            <person name="Sengamalay N."/>
            <person name="Fraser C.M."/>
            <person name="Hine E."/>
            <person name="Shefchek K.A."/>
            <person name="Das S.P."/>
            <person name="Tettelin H."/>
        </authorList>
    </citation>
    <scope>NUCLEOTIDE SEQUENCE [LARGE SCALE GENOMIC DNA]</scope>
    <source>
        <strain evidence="3 4">21</strain>
    </source>
</reference>
<comment type="catalytic activity">
    <reaction evidence="2">
        <text>oxidized coenzyme F420-(gamma-L-Glu)(n) + a quinol + H(+) = reduced coenzyme F420-(gamma-L-Glu)(n) + a quinone</text>
        <dbReference type="Rhea" id="RHEA:39663"/>
        <dbReference type="Rhea" id="RHEA-COMP:12939"/>
        <dbReference type="Rhea" id="RHEA-COMP:14378"/>
        <dbReference type="ChEBI" id="CHEBI:15378"/>
        <dbReference type="ChEBI" id="CHEBI:24646"/>
        <dbReference type="ChEBI" id="CHEBI:132124"/>
        <dbReference type="ChEBI" id="CHEBI:133980"/>
        <dbReference type="ChEBI" id="CHEBI:139511"/>
    </reaction>
</comment>
<dbReference type="NCBIfam" id="TIGR00026">
    <property type="entry name" value="hi_GC_TIGR00026"/>
    <property type="match status" value="1"/>
</dbReference>
<evidence type="ECO:0000313" key="4">
    <source>
        <dbReference type="Proteomes" id="UP000020103"/>
    </source>
</evidence>
<dbReference type="AlphaFoldDB" id="A0A829Q7V4"/>
<sequence length="134" mass="15045">MEKAHRALLAATGGRLGQRFGRNQTVEIHTIGRNTKQRHSTLLTAPIYTSGRFVLVASKGGSSDHPDWYKNLAAYPDIEGTVEGVNRRYRARTASSQEKRDLWPQILQAFPGYEGYQRNTTRDIPVVICETGSR</sequence>
<evidence type="ECO:0000313" key="3">
    <source>
        <dbReference type="EMBL" id="EUA48264.1"/>
    </source>
</evidence>
<dbReference type="Proteomes" id="UP000020103">
    <property type="component" value="Unassembled WGS sequence"/>
</dbReference>
<dbReference type="InterPro" id="IPR004378">
    <property type="entry name" value="F420H2_quin_Rdtase"/>
</dbReference>
<dbReference type="GO" id="GO:0005886">
    <property type="term" value="C:plasma membrane"/>
    <property type="evidence" value="ECO:0007669"/>
    <property type="project" value="TreeGrafter"/>
</dbReference>
<comment type="caution">
    <text evidence="3">The sequence shown here is derived from an EMBL/GenBank/DDBJ whole genome shotgun (WGS) entry which is preliminary data.</text>
</comment>
<comment type="similarity">
    <text evidence="1">Belongs to the F420H(2)-dependent quinone reductase family.</text>
</comment>
<proteinExistence type="inferred from homology"/>
<dbReference type="EMBL" id="JAOF01000001">
    <property type="protein sequence ID" value="EUA48264.1"/>
    <property type="molecule type" value="Genomic_DNA"/>
</dbReference>
<accession>A0A829Q7V4</accession>
<organism evidence="3 4">
    <name type="scientific">Mycobacteroides abscessus 21</name>
    <dbReference type="NCBI Taxonomy" id="1299324"/>
    <lineage>
        <taxon>Bacteria</taxon>
        <taxon>Bacillati</taxon>
        <taxon>Actinomycetota</taxon>
        <taxon>Actinomycetes</taxon>
        <taxon>Mycobacteriales</taxon>
        <taxon>Mycobacteriaceae</taxon>
        <taxon>Mycobacteroides</taxon>
        <taxon>Mycobacteroides abscessus</taxon>
    </lineage>
</organism>
<name>A0A829Q7V4_9MYCO</name>